<dbReference type="EMBL" id="JBHUII010000003">
    <property type="protein sequence ID" value="MFD2205294.1"/>
    <property type="molecule type" value="Genomic_DNA"/>
</dbReference>
<evidence type="ECO:0000256" key="1">
    <source>
        <dbReference type="SAM" id="Phobius"/>
    </source>
</evidence>
<feature type="transmembrane region" description="Helical" evidence="1">
    <location>
        <begin position="276"/>
        <end position="296"/>
    </location>
</feature>
<evidence type="ECO:0008006" key="4">
    <source>
        <dbReference type="Google" id="ProtNLM"/>
    </source>
</evidence>
<comment type="caution">
    <text evidence="2">The sequence shown here is derived from an EMBL/GenBank/DDBJ whole genome shotgun (WGS) entry which is preliminary data.</text>
</comment>
<keyword evidence="3" id="KW-1185">Reference proteome</keyword>
<reference evidence="3" key="1">
    <citation type="journal article" date="2019" name="Int. J. Syst. Evol. Microbiol.">
        <title>The Global Catalogue of Microorganisms (GCM) 10K type strain sequencing project: providing services to taxonomists for standard genome sequencing and annotation.</title>
        <authorList>
            <consortium name="The Broad Institute Genomics Platform"/>
            <consortium name="The Broad Institute Genome Sequencing Center for Infectious Disease"/>
            <person name="Wu L."/>
            <person name="Ma J."/>
        </authorList>
    </citation>
    <scope>NUCLEOTIDE SEQUENCE [LARGE SCALE GENOMIC DNA]</scope>
    <source>
        <strain evidence="3">CGMCC 4.7192</strain>
    </source>
</reference>
<keyword evidence="1" id="KW-0472">Membrane</keyword>
<evidence type="ECO:0000313" key="2">
    <source>
        <dbReference type="EMBL" id="MFD2205294.1"/>
    </source>
</evidence>
<proteinExistence type="predicted"/>
<keyword evidence="1" id="KW-0812">Transmembrane</keyword>
<name>A0ABW5BI91_9PROT</name>
<gene>
    <name evidence="2" type="ORF">ACFSKO_06725</name>
</gene>
<dbReference type="Proteomes" id="UP001597294">
    <property type="component" value="Unassembled WGS sequence"/>
</dbReference>
<organism evidence="2 3">
    <name type="scientific">Kiloniella antarctica</name>
    <dbReference type="NCBI Taxonomy" id="1550907"/>
    <lineage>
        <taxon>Bacteria</taxon>
        <taxon>Pseudomonadati</taxon>
        <taxon>Pseudomonadota</taxon>
        <taxon>Alphaproteobacteria</taxon>
        <taxon>Rhodospirillales</taxon>
        <taxon>Kiloniellaceae</taxon>
        <taxon>Kiloniella</taxon>
    </lineage>
</organism>
<accession>A0ABW5BI91</accession>
<dbReference type="RefSeq" id="WP_380249761.1">
    <property type="nucleotide sequence ID" value="NZ_JBHUII010000003.1"/>
</dbReference>
<sequence>MDDRIFSKRTLFWLILIGILSFAGAFIASVYQDKLIQLSSYGANSYSESAIGHKAFTKLLKQLDFRVRISQQTRSGFNFSDVKLVIEPESETGLSDALSGFSGVGSLIVLPKWRAQQDPEIRKWVKLVELRDPSQVENVIDYISTDIELVRSGLDVQAENFTWDTETFTLNEQITLLGPQLIAGDSDLIRPLVYNDNGVLLAEVIKPGFLYDIDRTWILSDPDVLSNHGLDNGGNAAFMISVLDALTLNKVGGVIVDETSHGFASEPSLWRKMLEFPFAVVTLIALCSVLLLAWSSMSRFGAPEKTDKAYQAGKEFLIGNTAELLAFGGHGALMLRHYVDRSLHSVATNLHAPKELEGPALLVWLDRVGHARGLSFKGSDVIKKAEQHYTSNSFNVLAAIKSAQDIHRWKQEMLHGTG</sequence>
<keyword evidence="1" id="KW-1133">Transmembrane helix</keyword>
<evidence type="ECO:0000313" key="3">
    <source>
        <dbReference type="Proteomes" id="UP001597294"/>
    </source>
</evidence>
<protein>
    <recommendedName>
        <fullName evidence="4">DUF4350 domain-containing protein</fullName>
    </recommendedName>
</protein>
<feature type="transmembrane region" description="Helical" evidence="1">
    <location>
        <begin position="12"/>
        <end position="31"/>
    </location>
</feature>